<dbReference type="AlphaFoldDB" id="A0A8H6HBS2"/>
<protein>
    <submittedName>
        <fullName evidence="1">Uncharacterized protein</fullName>
    </submittedName>
</protein>
<evidence type="ECO:0000313" key="1">
    <source>
        <dbReference type="EMBL" id="KAF6742943.1"/>
    </source>
</evidence>
<evidence type="ECO:0000313" key="2">
    <source>
        <dbReference type="Proteomes" id="UP000521943"/>
    </source>
</evidence>
<organism evidence="1 2">
    <name type="scientific">Ephemerocybe angulata</name>
    <dbReference type="NCBI Taxonomy" id="980116"/>
    <lineage>
        <taxon>Eukaryota</taxon>
        <taxon>Fungi</taxon>
        <taxon>Dikarya</taxon>
        <taxon>Basidiomycota</taxon>
        <taxon>Agaricomycotina</taxon>
        <taxon>Agaricomycetes</taxon>
        <taxon>Agaricomycetidae</taxon>
        <taxon>Agaricales</taxon>
        <taxon>Agaricineae</taxon>
        <taxon>Psathyrellaceae</taxon>
        <taxon>Ephemerocybe</taxon>
    </lineage>
</organism>
<reference evidence="1 2" key="1">
    <citation type="submission" date="2020-07" db="EMBL/GenBank/DDBJ databases">
        <title>Comparative genomics of pyrophilous fungi reveals a link between fire events and developmental genes.</title>
        <authorList>
            <consortium name="DOE Joint Genome Institute"/>
            <person name="Steindorff A.S."/>
            <person name="Carver A."/>
            <person name="Calhoun S."/>
            <person name="Stillman K."/>
            <person name="Liu H."/>
            <person name="Lipzen A."/>
            <person name="Pangilinan J."/>
            <person name="Labutti K."/>
            <person name="Bruns T.D."/>
            <person name="Grigoriev I.V."/>
        </authorList>
    </citation>
    <scope>NUCLEOTIDE SEQUENCE [LARGE SCALE GENOMIC DNA]</scope>
    <source>
        <strain evidence="1 2">CBS 144469</strain>
    </source>
</reference>
<dbReference type="Proteomes" id="UP000521943">
    <property type="component" value="Unassembled WGS sequence"/>
</dbReference>
<accession>A0A8H6HBS2</accession>
<sequence>MNDGDAFDVDPTRCINSRRHDAYLADEFIWTPSASSNTPVDPLKIYKRSGGLEILMHRKRVQHSFSSPSWSHKPVALALMSTHSERSSAKRGVYGKMARGWDGREDWGDSVFRAHLEENGSANVWLARDRVILREASFISTSTYPDSSSFVRLLHLEILRTS</sequence>
<gene>
    <name evidence="1" type="ORF">DFP72DRAFT_1081020</name>
</gene>
<keyword evidence="2" id="KW-1185">Reference proteome</keyword>
<comment type="caution">
    <text evidence="1">The sequence shown here is derived from an EMBL/GenBank/DDBJ whole genome shotgun (WGS) entry which is preliminary data.</text>
</comment>
<name>A0A8H6HBS2_9AGAR</name>
<proteinExistence type="predicted"/>
<dbReference type="EMBL" id="JACGCI010000162">
    <property type="protein sequence ID" value="KAF6742943.1"/>
    <property type="molecule type" value="Genomic_DNA"/>
</dbReference>